<dbReference type="EMBL" id="JACSQS010000001">
    <property type="protein sequence ID" value="MBD7952680.1"/>
    <property type="molecule type" value="Genomic_DNA"/>
</dbReference>
<sequence length="126" mass="13871">MASISELHPEAKVREERHNRAVLLANLLTTGLRMPGVEVAYRAAAFAGASDEMAWEAARRHELTMIGFPDEIYSTGGLSYPRGLADEESSRKRRQSLIDTCRALPNPFALQGDAIQRSNSDLEEAA</sequence>
<evidence type="ECO:0000313" key="1">
    <source>
        <dbReference type="EMBL" id="MBD7952680.1"/>
    </source>
</evidence>
<keyword evidence="2" id="KW-1185">Reference proteome</keyword>
<name>A0A8X8FPV4_9GAMM</name>
<organism evidence="1 2">
    <name type="scientific">Stenotrophomonas lacuserhaii</name>
    <dbReference type="NCBI Taxonomy" id="2760084"/>
    <lineage>
        <taxon>Bacteria</taxon>
        <taxon>Pseudomonadati</taxon>
        <taxon>Pseudomonadota</taxon>
        <taxon>Gammaproteobacteria</taxon>
        <taxon>Lysobacterales</taxon>
        <taxon>Lysobacteraceae</taxon>
        <taxon>Stenotrophomonas</taxon>
    </lineage>
</organism>
<dbReference type="RefSeq" id="WP_191768161.1">
    <property type="nucleotide sequence ID" value="NZ_JACSQS010000001.1"/>
</dbReference>
<gene>
    <name evidence="1" type="ORF">H9654_00540</name>
</gene>
<evidence type="ECO:0000313" key="2">
    <source>
        <dbReference type="Proteomes" id="UP000636938"/>
    </source>
</evidence>
<proteinExistence type="predicted"/>
<dbReference type="Proteomes" id="UP000636938">
    <property type="component" value="Unassembled WGS sequence"/>
</dbReference>
<comment type="caution">
    <text evidence="1">The sequence shown here is derived from an EMBL/GenBank/DDBJ whole genome shotgun (WGS) entry which is preliminary data.</text>
</comment>
<protein>
    <submittedName>
        <fullName evidence="1">Uncharacterized protein</fullName>
    </submittedName>
</protein>
<dbReference type="AlphaFoldDB" id="A0A8X8FPV4"/>
<reference evidence="1 2" key="1">
    <citation type="submission" date="2020-08" db="EMBL/GenBank/DDBJ databases">
        <title>A Genomic Blueprint of the Chicken Gut Microbiome.</title>
        <authorList>
            <person name="Gilroy R."/>
            <person name="Ravi A."/>
            <person name="Getino M."/>
            <person name="Pursley I."/>
            <person name="Horton D.L."/>
            <person name="Alikhan N.-F."/>
            <person name="Baker D."/>
            <person name="Gharbi K."/>
            <person name="Hall N."/>
            <person name="Watson M."/>
            <person name="Adriaenssens E.M."/>
            <person name="Foster-Nyarko E."/>
            <person name="Jarju S."/>
            <person name="Secka A."/>
            <person name="Antonio M."/>
            <person name="Oren A."/>
            <person name="Chaudhuri R."/>
            <person name="La Ragione R.M."/>
            <person name="Hildebrand F."/>
            <person name="Pallen M.J."/>
        </authorList>
    </citation>
    <scope>NUCLEOTIDE SEQUENCE [LARGE SCALE GENOMIC DNA]</scope>
    <source>
        <strain evidence="1 2">Sa5BUN4</strain>
    </source>
</reference>
<accession>A0A8X8FPV4</accession>